<dbReference type="Proteomes" id="UP000320735">
    <property type="component" value="Unassembled WGS sequence"/>
</dbReference>
<keyword evidence="5 6" id="KW-0472">Membrane</keyword>
<feature type="transmembrane region" description="Helical" evidence="6">
    <location>
        <begin position="138"/>
        <end position="154"/>
    </location>
</feature>
<feature type="domain" description="EamA" evidence="7">
    <location>
        <begin position="170"/>
        <end position="316"/>
    </location>
</feature>
<evidence type="ECO:0000256" key="1">
    <source>
        <dbReference type="ARBA" id="ARBA00004651"/>
    </source>
</evidence>
<keyword evidence="2" id="KW-1003">Cell membrane</keyword>
<feature type="transmembrane region" description="Helical" evidence="6">
    <location>
        <begin position="273"/>
        <end position="292"/>
    </location>
</feature>
<dbReference type="EMBL" id="SJPP01000001">
    <property type="protein sequence ID" value="TWU12608.1"/>
    <property type="molecule type" value="Genomic_DNA"/>
</dbReference>
<dbReference type="SUPFAM" id="SSF103481">
    <property type="entry name" value="Multidrug resistance efflux transporter EmrE"/>
    <property type="match status" value="2"/>
</dbReference>
<feature type="transmembrane region" description="Helical" evidence="6">
    <location>
        <begin position="298"/>
        <end position="318"/>
    </location>
</feature>
<dbReference type="Pfam" id="PF00892">
    <property type="entry name" value="EamA"/>
    <property type="match status" value="2"/>
</dbReference>
<dbReference type="InterPro" id="IPR037185">
    <property type="entry name" value="EmrE-like"/>
</dbReference>
<evidence type="ECO:0000313" key="9">
    <source>
        <dbReference type="Proteomes" id="UP000320735"/>
    </source>
</evidence>
<sequence length="330" mass="35506">MPSKSQPAHLVTQQPLSMTTAGLCVLMSALWGANAVAVKFSTVDIPAISTALIRFVLATLFMLLWCRWEGVGLKLNRTQFRSVLITGILLFLQIGAFHLGVARSSSSHATLFVNTYVFWVVALEHFVMRATQLTWNRVLGLLIAGSGVVLIVAVDTQNTTPTKGDPATLAGDLLLLASGFLLGVKIIYTKHALRKVQPGPLTFHSGLVGVVLFAIYTTLFEGVNLLHVTPAVIWQFSVEHTPSLLGLLYQGVVVAGFCFALSALLLRRHAASQISVFSFASPLFGLTFSVIFRGDQLSPWLAVAAVCVIVGIWLVTAVKGRGENVAPPTK</sequence>
<dbReference type="PANTHER" id="PTHR42920:SF5">
    <property type="entry name" value="EAMA DOMAIN-CONTAINING PROTEIN"/>
    <property type="match status" value="1"/>
</dbReference>
<evidence type="ECO:0000259" key="7">
    <source>
        <dbReference type="Pfam" id="PF00892"/>
    </source>
</evidence>
<dbReference type="OrthoDB" id="9776210at2"/>
<keyword evidence="9" id="KW-1185">Reference proteome</keyword>
<dbReference type="PANTHER" id="PTHR42920">
    <property type="entry name" value="OS03G0707200 PROTEIN-RELATED"/>
    <property type="match status" value="1"/>
</dbReference>
<evidence type="ECO:0000256" key="4">
    <source>
        <dbReference type="ARBA" id="ARBA00022989"/>
    </source>
</evidence>
<dbReference type="InterPro" id="IPR051258">
    <property type="entry name" value="Diverse_Substrate_Transporter"/>
</dbReference>
<keyword evidence="4 6" id="KW-1133">Transmembrane helix</keyword>
<feature type="transmembrane region" description="Helical" evidence="6">
    <location>
        <begin position="80"/>
        <end position="101"/>
    </location>
</feature>
<evidence type="ECO:0000313" key="8">
    <source>
        <dbReference type="EMBL" id="TWU12608.1"/>
    </source>
</evidence>
<evidence type="ECO:0000256" key="2">
    <source>
        <dbReference type="ARBA" id="ARBA00022475"/>
    </source>
</evidence>
<dbReference type="GO" id="GO:0005886">
    <property type="term" value="C:plasma membrane"/>
    <property type="evidence" value="ECO:0007669"/>
    <property type="project" value="UniProtKB-SubCell"/>
</dbReference>
<feature type="transmembrane region" description="Helical" evidence="6">
    <location>
        <begin position="200"/>
        <end position="219"/>
    </location>
</feature>
<dbReference type="InterPro" id="IPR000620">
    <property type="entry name" value="EamA_dom"/>
</dbReference>
<feature type="transmembrane region" description="Helical" evidence="6">
    <location>
        <begin position="45"/>
        <end position="68"/>
    </location>
</feature>
<gene>
    <name evidence="8" type="ORF">CA54_14320</name>
</gene>
<evidence type="ECO:0000256" key="6">
    <source>
        <dbReference type="SAM" id="Phobius"/>
    </source>
</evidence>
<accession>A0A5C6BKI5</accession>
<evidence type="ECO:0000256" key="5">
    <source>
        <dbReference type="ARBA" id="ARBA00023136"/>
    </source>
</evidence>
<comment type="caution">
    <text evidence="8">The sequence shown here is derived from an EMBL/GenBank/DDBJ whole genome shotgun (WGS) entry which is preliminary data.</text>
</comment>
<dbReference type="RefSeq" id="WP_146370051.1">
    <property type="nucleotide sequence ID" value="NZ_SJPP01000001.1"/>
</dbReference>
<dbReference type="AlphaFoldDB" id="A0A5C6BKI5"/>
<proteinExistence type="predicted"/>
<organism evidence="8 9">
    <name type="scientific">Symmachiella macrocystis</name>
    <dbReference type="NCBI Taxonomy" id="2527985"/>
    <lineage>
        <taxon>Bacteria</taxon>
        <taxon>Pseudomonadati</taxon>
        <taxon>Planctomycetota</taxon>
        <taxon>Planctomycetia</taxon>
        <taxon>Planctomycetales</taxon>
        <taxon>Planctomycetaceae</taxon>
        <taxon>Symmachiella</taxon>
    </lineage>
</organism>
<name>A0A5C6BKI5_9PLAN</name>
<feature type="transmembrane region" description="Helical" evidence="6">
    <location>
        <begin position="166"/>
        <end position="188"/>
    </location>
</feature>
<evidence type="ECO:0000256" key="3">
    <source>
        <dbReference type="ARBA" id="ARBA00022692"/>
    </source>
</evidence>
<reference evidence="8 9" key="1">
    <citation type="submission" date="2019-02" db="EMBL/GenBank/DDBJ databases">
        <title>Deep-cultivation of Planctomycetes and their phenomic and genomic characterization uncovers novel biology.</title>
        <authorList>
            <person name="Wiegand S."/>
            <person name="Jogler M."/>
            <person name="Boedeker C."/>
            <person name="Pinto D."/>
            <person name="Vollmers J."/>
            <person name="Rivas-Marin E."/>
            <person name="Kohn T."/>
            <person name="Peeters S.H."/>
            <person name="Heuer A."/>
            <person name="Rast P."/>
            <person name="Oberbeckmann S."/>
            <person name="Bunk B."/>
            <person name="Jeske O."/>
            <person name="Meyerdierks A."/>
            <person name="Storesund J.E."/>
            <person name="Kallscheuer N."/>
            <person name="Luecker S."/>
            <person name="Lage O.M."/>
            <person name="Pohl T."/>
            <person name="Merkel B.J."/>
            <person name="Hornburger P."/>
            <person name="Mueller R.-W."/>
            <person name="Bruemmer F."/>
            <person name="Labrenz M."/>
            <person name="Spormann A.M."/>
            <person name="Op Den Camp H."/>
            <person name="Overmann J."/>
            <person name="Amann R."/>
            <person name="Jetten M.S.M."/>
            <person name="Mascher T."/>
            <person name="Medema M.H."/>
            <person name="Devos D.P."/>
            <person name="Kaster A.-K."/>
            <person name="Ovreas L."/>
            <person name="Rohde M."/>
            <person name="Galperin M.Y."/>
            <person name="Jogler C."/>
        </authorList>
    </citation>
    <scope>NUCLEOTIDE SEQUENCE [LARGE SCALE GENOMIC DNA]</scope>
    <source>
        <strain evidence="8 9">CA54</strain>
    </source>
</reference>
<protein>
    <submittedName>
        <fullName evidence="8">O-acetylserine/cysteine export protein</fullName>
    </submittedName>
</protein>
<feature type="domain" description="EamA" evidence="7">
    <location>
        <begin position="23"/>
        <end position="152"/>
    </location>
</feature>
<feature type="transmembrane region" description="Helical" evidence="6">
    <location>
        <begin position="247"/>
        <end position="266"/>
    </location>
</feature>
<feature type="transmembrane region" description="Helical" evidence="6">
    <location>
        <begin position="107"/>
        <end position="126"/>
    </location>
</feature>
<comment type="subcellular location">
    <subcellularLocation>
        <location evidence="1">Cell membrane</location>
        <topology evidence="1">Multi-pass membrane protein</topology>
    </subcellularLocation>
</comment>
<keyword evidence="3 6" id="KW-0812">Transmembrane</keyword>